<name>A0ABN9DX90_9NEOB</name>
<keyword evidence="3" id="KW-1185">Reference proteome</keyword>
<evidence type="ECO:0000313" key="3">
    <source>
        <dbReference type="Proteomes" id="UP001162483"/>
    </source>
</evidence>
<accession>A0ABN9DX90</accession>
<reference evidence="2" key="1">
    <citation type="submission" date="2023-05" db="EMBL/GenBank/DDBJ databases">
        <authorList>
            <person name="Stuckert A."/>
        </authorList>
    </citation>
    <scope>NUCLEOTIDE SEQUENCE</scope>
</reference>
<proteinExistence type="predicted"/>
<sequence>MTVQVQGSEYSGSIHSQKAGRVQRAVDIRSKVVSEGIQSSRAGQTNRKLAARLINAIS</sequence>
<protein>
    <submittedName>
        <fullName evidence="2">Uncharacterized protein</fullName>
    </submittedName>
</protein>
<evidence type="ECO:0000313" key="2">
    <source>
        <dbReference type="EMBL" id="CAI9575896.1"/>
    </source>
</evidence>
<gene>
    <name evidence="2" type="ORF">SPARVUS_LOCUS8286559</name>
</gene>
<feature type="compositionally biased region" description="Polar residues" evidence="1">
    <location>
        <begin position="1"/>
        <end position="16"/>
    </location>
</feature>
<dbReference type="Proteomes" id="UP001162483">
    <property type="component" value="Unassembled WGS sequence"/>
</dbReference>
<evidence type="ECO:0000256" key="1">
    <source>
        <dbReference type="SAM" id="MobiDB-lite"/>
    </source>
</evidence>
<comment type="caution">
    <text evidence="2">The sequence shown here is derived from an EMBL/GenBank/DDBJ whole genome shotgun (WGS) entry which is preliminary data.</text>
</comment>
<dbReference type="EMBL" id="CATNWA010014788">
    <property type="protein sequence ID" value="CAI9575896.1"/>
    <property type="molecule type" value="Genomic_DNA"/>
</dbReference>
<organism evidence="2 3">
    <name type="scientific">Staurois parvus</name>
    <dbReference type="NCBI Taxonomy" id="386267"/>
    <lineage>
        <taxon>Eukaryota</taxon>
        <taxon>Metazoa</taxon>
        <taxon>Chordata</taxon>
        <taxon>Craniata</taxon>
        <taxon>Vertebrata</taxon>
        <taxon>Euteleostomi</taxon>
        <taxon>Amphibia</taxon>
        <taxon>Batrachia</taxon>
        <taxon>Anura</taxon>
        <taxon>Neobatrachia</taxon>
        <taxon>Ranoidea</taxon>
        <taxon>Ranidae</taxon>
        <taxon>Staurois</taxon>
    </lineage>
</organism>
<feature type="region of interest" description="Disordered" evidence="1">
    <location>
        <begin position="1"/>
        <end position="22"/>
    </location>
</feature>